<comment type="caution">
    <text evidence="1">The sequence shown here is derived from an EMBL/GenBank/DDBJ whole genome shotgun (WGS) entry which is preliminary data.</text>
</comment>
<evidence type="ECO:0000313" key="1">
    <source>
        <dbReference type="EMBL" id="PIS38947.1"/>
    </source>
</evidence>
<dbReference type="EMBL" id="PEYE01000019">
    <property type="protein sequence ID" value="PIS38947.1"/>
    <property type="molecule type" value="Genomic_DNA"/>
</dbReference>
<name>A0A2M6T125_9BACT</name>
<sequence>MAERTVKEGDVVRVGGVDYVFGETSTEAFNSFRNLPTNKLSTDGPPNIHLNQKDGAGSDLISLRKLREILGIS</sequence>
<dbReference type="Proteomes" id="UP000229390">
    <property type="component" value="Unassembled WGS sequence"/>
</dbReference>
<protein>
    <submittedName>
        <fullName evidence="1">Uncharacterized protein</fullName>
    </submittedName>
</protein>
<reference evidence="2" key="1">
    <citation type="submission" date="2017-09" db="EMBL/GenBank/DDBJ databases">
        <title>Depth-based differentiation of microbial function through sediment-hosted aquifers and enrichment of novel symbionts in the deep terrestrial subsurface.</title>
        <authorList>
            <person name="Probst A.J."/>
            <person name="Ladd B."/>
            <person name="Jarett J.K."/>
            <person name="Geller-Mcgrath D.E."/>
            <person name="Sieber C.M.K."/>
            <person name="Emerson J.B."/>
            <person name="Anantharaman K."/>
            <person name="Thomas B.C."/>
            <person name="Malmstrom R."/>
            <person name="Stieglmeier M."/>
            <person name="Klingl A."/>
            <person name="Woyke T."/>
            <person name="Ryan C.M."/>
            <person name="Banfield J.F."/>
        </authorList>
    </citation>
    <scope>NUCLEOTIDE SEQUENCE [LARGE SCALE GENOMIC DNA]</scope>
</reference>
<gene>
    <name evidence="1" type="ORF">COT34_01000</name>
</gene>
<proteinExistence type="predicted"/>
<organism evidence="1 2">
    <name type="scientific">Candidatus Nealsonbacteria bacterium CG08_land_8_20_14_0_20_43_11</name>
    <dbReference type="NCBI Taxonomy" id="1974706"/>
    <lineage>
        <taxon>Bacteria</taxon>
        <taxon>Candidatus Nealsoniibacteriota</taxon>
    </lineage>
</organism>
<accession>A0A2M6T125</accession>
<dbReference type="AlphaFoldDB" id="A0A2M6T125"/>
<evidence type="ECO:0000313" key="2">
    <source>
        <dbReference type="Proteomes" id="UP000229390"/>
    </source>
</evidence>